<dbReference type="Gene3D" id="2.120.10.10">
    <property type="match status" value="1"/>
</dbReference>
<name>A0A1X0NS10_9TRYP</name>
<sequence length="141" mass="15926">MIAQHDSGYYRVYESTDLGDTWKESTSTLSRVWVNSLIQPGRGTQNNFITATIDNKSVILFTQSLVYGAQNVFYLWLTDNTHIYYVGFIATDYNATTSTLLLKDGKLSFRYETGQEEGYGVLFVDLTTAMESIKGAVKKMD</sequence>
<feature type="domain" description="Sialidase" evidence="1">
    <location>
        <begin position="1"/>
        <end position="106"/>
    </location>
</feature>
<proteinExistence type="predicted"/>
<dbReference type="AlphaFoldDB" id="A0A1X0NS10"/>
<organism evidence="2 3">
    <name type="scientific">Trypanosoma theileri</name>
    <dbReference type="NCBI Taxonomy" id="67003"/>
    <lineage>
        <taxon>Eukaryota</taxon>
        <taxon>Discoba</taxon>
        <taxon>Euglenozoa</taxon>
        <taxon>Kinetoplastea</taxon>
        <taxon>Metakinetoplastina</taxon>
        <taxon>Trypanosomatida</taxon>
        <taxon>Trypanosomatidae</taxon>
        <taxon>Trypanosoma</taxon>
    </lineage>
</organism>
<dbReference type="GeneID" id="39987118"/>
<dbReference type="GO" id="GO:0004308">
    <property type="term" value="F:exo-alpha-sialidase activity"/>
    <property type="evidence" value="ECO:0007669"/>
    <property type="project" value="InterPro"/>
</dbReference>
<dbReference type="InterPro" id="IPR008377">
    <property type="entry name" value="Sialidase_trypan"/>
</dbReference>
<dbReference type="InterPro" id="IPR011040">
    <property type="entry name" value="Sialidase"/>
</dbReference>
<dbReference type="InterPro" id="IPR036278">
    <property type="entry name" value="Sialidase_sf"/>
</dbReference>
<reference evidence="2 3" key="1">
    <citation type="submission" date="2017-03" db="EMBL/GenBank/DDBJ databases">
        <title>An alternative strategy for trypanosome survival in the mammalian bloodstream revealed through genome and transcriptome analysis of the ubiquitous bovine parasite Trypanosoma (Megatrypanum) theileri.</title>
        <authorList>
            <person name="Kelly S."/>
            <person name="Ivens A."/>
            <person name="Mott A."/>
            <person name="O'Neill E."/>
            <person name="Emms D."/>
            <person name="Macleod O."/>
            <person name="Voorheis P."/>
            <person name="Matthews J."/>
            <person name="Matthews K."/>
            <person name="Carrington M."/>
        </authorList>
    </citation>
    <scope>NUCLEOTIDE SEQUENCE [LARGE SCALE GENOMIC DNA]</scope>
    <source>
        <strain evidence="2">Edinburgh</strain>
    </source>
</reference>
<comment type="caution">
    <text evidence="2">The sequence shown here is derived from an EMBL/GenBank/DDBJ whole genome shotgun (WGS) entry which is preliminary data.</text>
</comment>
<gene>
    <name evidence="2" type="ORF">TM35_000222910</name>
</gene>
<dbReference type="Proteomes" id="UP000192257">
    <property type="component" value="Unassembled WGS sequence"/>
</dbReference>
<dbReference type="PRINTS" id="PR01803">
    <property type="entry name" value="TCSIALIDASE"/>
</dbReference>
<evidence type="ECO:0000313" key="3">
    <source>
        <dbReference type="Proteomes" id="UP000192257"/>
    </source>
</evidence>
<dbReference type="SUPFAM" id="SSF50939">
    <property type="entry name" value="Sialidases"/>
    <property type="match status" value="1"/>
</dbReference>
<evidence type="ECO:0000313" key="2">
    <source>
        <dbReference type="EMBL" id="ORC87492.1"/>
    </source>
</evidence>
<dbReference type="RefSeq" id="XP_028881558.1">
    <property type="nucleotide sequence ID" value="XM_029027338.1"/>
</dbReference>
<keyword evidence="3" id="KW-1185">Reference proteome</keyword>
<dbReference type="EMBL" id="NBCO01000022">
    <property type="protein sequence ID" value="ORC87492.1"/>
    <property type="molecule type" value="Genomic_DNA"/>
</dbReference>
<dbReference type="Pfam" id="PF13859">
    <property type="entry name" value="BNR_3"/>
    <property type="match status" value="1"/>
</dbReference>
<dbReference type="OrthoDB" id="252730at2759"/>
<protein>
    <submittedName>
        <fullName evidence="2">Trans-sialidase</fullName>
    </submittedName>
</protein>
<dbReference type="VEuPathDB" id="TriTrypDB:TM35_000222910"/>
<evidence type="ECO:0000259" key="1">
    <source>
        <dbReference type="Pfam" id="PF13859"/>
    </source>
</evidence>
<accession>A0A1X0NS10</accession>
<dbReference type="CDD" id="cd15482">
    <property type="entry name" value="Sialidase_non-viral"/>
    <property type="match status" value="1"/>
</dbReference>